<evidence type="ECO:0000313" key="3">
    <source>
        <dbReference type="Proteomes" id="UP001234989"/>
    </source>
</evidence>
<keyword evidence="3" id="KW-1185">Reference proteome</keyword>
<evidence type="ECO:0000313" key="2">
    <source>
        <dbReference type="EMBL" id="WMV46711.1"/>
    </source>
</evidence>
<evidence type="ECO:0000259" key="1">
    <source>
        <dbReference type="Pfam" id="PF03732"/>
    </source>
</evidence>
<accession>A0AAF0ZPH0</accession>
<gene>
    <name evidence="2" type="ORF">MTR67_040096</name>
</gene>
<organism evidence="2 3">
    <name type="scientific">Solanum verrucosum</name>
    <dbReference type="NCBI Taxonomy" id="315347"/>
    <lineage>
        <taxon>Eukaryota</taxon>
        <taxon>Viridiplantae</taxon>
        <taxon>Streptophyta</taxon>
        <taxon>Embryophyta</taxon>
        <taxon>Tracheophyta</taxon>
        <taxon>Spermatophyta</taxon>
        <taxon>Magnoliopsida</taxon>
        <taxon>eudicotyledons</taxon>
        <taxon>Gunneridae</taxon>
        <taxon>Pentapetalae</taxon>
        <taxon>asterids</taxon>
        <taxon>lamiids</taxon>
        <taxon>Solanales</taxon>
        <taxon>Solanaceae</taxon>
        <taxon>Solanoideae</taxon>
        <taxon>Solaneae</taxon>
        <taxon>Solanum</taxon>
    </lineage>
</organism>
<proteinExistence type="predicted"/>
<feature type="domain" description="Retrotransposon gag" evidence="1">
    <location>
        <begin position="13"/>
        <end position="68"/>
    </location>
</feature>
<dbReference type="AlphaFoldDB" id="A0AAF0ZPH0"/>
<dbReference type="EMBL" id="CP133620">
    <property type="protein sequence ID" value="WMV46711.1"/>
    <property type="molecule type" value="Genomic_DNA"/>
</dbReference>
<dbReference type="InterPro" id="IPR005162">
    <property type="entry name" value="Retrotrans_gag_dom"/>
</dbReference>
<name>A0AAF0ZPH0_SOLVR</name>
<protein>
    <recommendedName>
        <fullName evidence="1">Retrotransposon gag domain-containing protein</fullName>
    </recommendedName>
</protein>
<sequence>MGFSTVEKAELTDYQLKDVAEVWFNQWKEERVVDVGPLVWNKFKRVFLDSFFPLYMREAKVLEFINLRSTLFNYEGGRLRYSQFQILRNWRVRRNLLTYWA</sequence>
<dbReference type="Pfam" id="PF03732">
    <property type="entry name" value="Retrotrans_gag"/>
    <property type="match status" value="1"/>
</dbReference>
<dbReference type="Proteomes" id="UP001234989">
    <property type="component" value="Chromosome 9"/>
</dbReference>
<reference evidence="2" key="1">
    <citation type="submission" date="2023-08" db="EMBL/GenBank/DDBJ databases">
        <title>A de novo genome assembly of Solanum verrucosum Schlechtendal, a Mexican diploid species geographically isolated from the other diploid A-genome species in potato relatives.</title>
        <authorList>
            <person name="Hosaka K."/>
        </authorList>
    </citation>
    <scope>NUCLEOTIDE SEQUENCE</scope>
    <source>
        <tissue evidence="2">Young leaves</tissue>
    </source>
</reference>